<comment type="caution">
    <text evidence="1">The sequence shown here is derived from an EMBL/GenBank/DDBJ whole genome shotgun (WGS) entry which is preliminary data.</text>
</comment>
<proteinExistence type="predicted"/>
<dbReference type="Proteomes" id="UP001165064">
    <property type="component" value="Unassembled WGS sequence"/>
</dbReference>
<reference evidence="1" key="1">
    <citation type="submission" date="2023-04" db="EMBL/GenBank/DDBJ databases">
        <title>Ambrosiozyma monospora NBRC 10751.</title>
        <authorList>
            <person name="Ichikawa N."/>
            <person name="Sato H."/>
            <person name="Tonouchi N."/>
        </authorList>
    </citation>
    <scope>NUCLEOTIDE SEQUENCE</scope>
    <source>
        <strain evidence="1">NBRC 10751</strain>
    </source>
</reference>
<organism evidence="1 2">
    <name type="scientific">Ambrosiozyma monospora</name>
    <name type="common">Yeast</name>
    <name type="synonym">Endomycopsis monosporus</name>
    <dbReference type="NCBI Taxonomy" id="43982"/>
    <lineage>
        <taxon>Eukaryota</taxon>
        <taxon>Fungi</taxon>
        <taxon>Dikarya</taxon>
        <taxon>Ascomycota</taxon>
        <taxon>Saccharomycotina</taxon>
        <taxon>Pichiomycetes</taxon>
        <taxon>Pichiales</taxon>
        <taxon>Pichiaceae</taxon>
        <taxon>Ambrosiozyma</taxon>
    </lineage>
</organism>
<sequence>MIPQSPSNIRLTSFETRPGQLPSTLKALDVILDGKYKNSFAEFWKGFVSLLENLLPLFIELWSKESTFDFTKLKFPTSILTISLTRFDVIYRQWTNCTFIFDQFPTSLLSFQIKCKTSETPKFPTNTIDFKNVKTKTLNELKSLIIFHPERNLDWIYPIPNLEQHQRKRIKIRS</sequence>
<protein>
    <submittedName>
        <fullName evidence="1">Unnamed protein product</fullName>
    </submittedName>
</protein>
<evidence type="ECO:0000313" key="2">
    <source>
        <dbReference type="Proteomes" id="UP001165064"/>
    </source>
</evidence>
<accession>A0ACB5T6E4</accession>
<name>A0ACB5T6E4_AMBMO</name>
<evidence type="ECO:0000313" key="1">
    <source>
        <dbReference type="EMBL" id="GME81441.1"/>
    </source>
</evidence>
<dbReference type="EMBL" id="BSXS01003507">
    <property type="protein sequence ID" value="GME81441.1"/>
    <property type="molecule type" value="Genomic_DNA"/>
</dbReference>
<keyword evidence="2" id="KW-1185">Reference proteome</keyword>
<gene>
    <name evidence="1" type="ORF">Amon02_000493700</name>
</gene>